<name>A0ABP1FM55_9CHLO</name>
<dbReference type="PANTHER" id="PTHR43215:SF14">
    <property type="entry name" value="RADIAL SPOKE HEAD 1 HOMOLOG"/>
    <property type="match status" value="1"/>
</dbReference>
<dbReference type="PROSITE" id="PS50076">
    <property type="entry name" value="DNAJ_2"/>
    <property type="match status" value="1"/>
</dbReference>
<evidence type="ECO:0000313" key="3">
    <source>
        <dbReference type="EMBL" id="CAL5220011.1"/>
    </source>
</evidence>
<dbReference type="SMART" id="SM00698">
    <property type="entry name" value="MORN"/>
    <property type="match status" value="5"/>
</dbReference>
<dbReference type="SUPFAM" id="SSF82185">
    <property type="entry name" value="Histone H3 K4-specific methyltransferase SET7/9 N-terminal domain"/>
    <property type="match status" value="2"/>
</dbReference>
<dbReference type="InterPro" id="IPR003409">
    <property type="entry name" value="MORN"/>
</dbReference>
<organism evidence="3 4">
    <name type="scientific">Coccomyxa viridis</name>
    <dbReference type="NCBI Taxonomy" id="1274662"/>
    <lineage>
        <taxon>Eukaryota</taxon>
        <taxon>Viridiplantae</taxon>
        <taxon>Chlorophyta</taxon>
        <taxon>core chlorophytes</taxon>
        <taxon>Trebouxiophyceae</taxon>
        <taxon>Trebouxiophyceae incertae sedis</taxon>
        <taxon>Coccomyxaceae</taxon>
        <taxon>Coccomyxa</taxon>
    </lineage>
</organism>
<comment type="caution">
    <text evidence="3">The sequence shown here is derived from an EMBL/GenBank/DDBJ whole genome shotgun (WGS) entry which is preliminary data.</text>
</comment>
<dbReference type="Pfam" id="PF02493">
    <property type="entry name" value="MORN"/>
    <property type="match status" value="6"/>
</dbReference>
<accession>A0ABP1FM55</accession>
<keyword evidence="1" id="KW-0677">Repeat</keyword>
<dbReference type="Proteomes" id="UP001497392">
    <property type="component" value="Unassembled WGS sequence"/>
</dbReference>
<dbReference type="InterPro" id="IPR001623">
    <property type="entry name" value="DnaJ_domain"/>
</dbReference>
<protein>
    <submittedName>
        <fullName evidence="3">G1956 protein</fullName>
    </submittedName>
</protein>
<feature type="domain" description="J" evidence="2">
    <location>
        <begin position="36"/>
        <end position="127"/>
    </location>
</feature>
<keyword evidence="4" id="KW-1185">Reference proteome</keyword>
<dbReference type="PANTHER" id="PTHR43215">
    <property type="entry name" value="RADIAL SPOKE HEAD 1 HOMOLOG"/>
    <property type="match status" value="1"/>
</dbReference>
<reference evidence="3 4" key="1">
    <citation type="submission" date="2024-06" db="EMBL/GenBank/DDBJ databases">
        <authorList>
            <person name="Kraege A."/>
            <person name="Thomma B."/>
        </authorList>
    </citation>
    <scope>NUCLEOTIDE SEQUENCE [LARGE SCALE GENOMIC DNA]</scope>
</reference>
<dbReference type="InterPro" id="IPR036869">
    <property type="entry name" value="J_dom_sf"/>
</dbReference>
<dbReference type="SUPFAM" id="SSF46565">
    <property type="entry name" value="Chaperone J-domain"/>
    <property type="match status" value="1"/>
</dbReference>
<evidence type="ECO:0000313" key="4">
    <source>
        <dbReference type="Proteomes" id="UP001497392"/>
    </source>
</evidence>
<gene>
    <name evidence="3" type="primary">g1956</name>
    <name evidence="3" type="ORF">VP750_LOCUS1670</name>
</gene>
<evidence type="ECO:0000256" key="1">
    <source>
        <dbReference type="ARBA" id="ARBA00022737"/>
    </source>
</evidence>
<dbReference type="EMBL" id="CAXHTA020000002">
    <property type="protein sequence ID" value="CAL5220011.1"/>
    <property type="molecule type" value="Genomic_DNA"/>
</dbReference>
<proteinExistence type="predicted"/>
<evidence type="ECO:0000259" key="2">
    <source>
        <dbReference type="PROSITE" id="PS50076"/>
    </source>
</evidence>
<dbReference type="Gene3D" id="2.20.110.10">
    <property type="entry name" value="Histone H3 K4-specific methyltransferase SET7/9 N-terminal domain"/>
    <property type="match status" value="2"/>
</dbReference>
<dbReference type="CDD" id="cd06257">
    <property type="entry name" value="DnaJ"/>
    <property type="match status" value="1"/>
</dbReference>
<sequence>MLDIELAEAERQYAVYTDKYNREFTQEMLAHPSEIDGVEIIDGDDTSSSSASTKELTKVVRKLMHTLALKMHPDKNPSRDSSDFQLLTKAEKELDLPAMLAMADKERVSVPPAAIQECERRIAEKRSQLRVMKSSNAWSWGSAGHAPSAKLRESVVASMGLKYVGQLKKGKLHGYGNAEWRNGSWYKGQWRNGEFHGKGQYFVPGSEGFLYLGSFRDNIIDGQGVLKYNSGASFVGEVAQGHLKKGIYTLENGDMLEGTFVDGELTGLGKQLPSSSERASCSGDFVGGRLHGHGTCELKGTKYTGEFRKGQFHGFGVVQWPYREAHGKTIFYKEYRGHHRDGQIYGAGQYERWDGEVTTRDAASYV</sequence>